<dbReference type="EMBL" id="CM042882">
    <property type="protein sequence ID" value="KAI4383280.1"/>
    <property type="molecule type" value="Genomic_DNA"/>
</dbReference>
<keyword evidence="2" id="KW-1185">Reference proteome</keyword>
<reference evidence="2" key="1">
    <citation type="journal article" date="2023" name="Front. Plant Sci.">
        <title>Chromosomal-level genome assembly of Melastoma candidum provides insights into trichome evolution.</title>
        <authorList>
            <person name="Zhong Y."/>
            <person name="Wu W."/>
            <person name="Sun C."/>
            <person name="Zou P."/>
            <person name="Liu Y."/>
            <person name="Dai S."/>
            <person name="Zhou R."/>
        </authorList>
    </citation>
    <scope>NUCLEOTIDE SEQUENCE [LARGE SCALE GENOMIC DNA]</scope>
</reference>
<protein>
    <submittedName>
        <fullName evidence="1">Uncharacterized protein</fullName>
    </submittedName>
</protein>
<gene>
    <name evidence="1" type="ORF">MLD38_009137</name>
</gene>
<dbReference type="Proteomes" id="UP001057402">
    <property type="component" value="Chromosome 3"/>
</dbReference>
<organism evidence="1 2">
    <name type="scientific">Melastoma candidum</name>
    <dbReference type="NCBI Taxonomy" id="119954"/>
    <lineage>
        <taxon>Eukaryota</taxon>
        <taxon>Viridiplantae</taxon>
        <taxon>Streptophyta</taxon>
        <taxon>Embryophyta</taxon>
        <taxon>Tracheophyta</taxon>
        <taxon>Spermatophyta</taxon>
        <taxon>Magnoliopsida</taxon>
        <taxon>eudicotyledons</taxon>
        <taxon>Gunneridae</taxon>
        <taxon>Pentapetalae</taxon>
        <taxon>rosids</taxon>
        <taxon>malvids</taxon>
        <taxon>Myrtales</taxon>
        <taxon>Melastomataceae</taxon>
        <taxon>Melastomatoideae</taxon>
        <taxon>Melastomateae</taxon>
        <taxon>Melastoma</taxon>
    </lineage>
</organism>
<comment type="caution">
    <text evidence="1">The sequence shown here is derived from an EMBL/GenBank/DDBJ whole genome shotgun (WGS) entry which is preliminary data.</text>
</comment>
<sequence>MSSSFARVSSITHISVGTENPKSPRQAAVTSSETGAPALKQGSLKPPPGKPAPPPPGPPPPPPPKARPPPPPKGSRPPPATPPKINGHARGNSASCDGFDSNGDAEAPKTKLKPFFWDKVLASPNHSMVWHEIKAGSFQ</sequence>
<name>A0ACB9RW10_9MYRT</name>
<evidence type="ECO:0000313" key="2">
    <source>
        <dbReference type="Proteomes" id="UP001057402"/>
    </source>
</evidence>
<accession>A0ACB9RW10</accession>
<proteinExistence type="predicted"/>
<evidence type="ECO:0000313" key="1">
    <source>
        <dbReference type="EMBL" id="KAI4383280.1"/>
    </source>
</evidence>